<proteinExistence type="predicted"/>
<dbReference type="EMBL" id="CP066744">
    <property type="protein sequence ID" value="QQK07437.1"/>
    <property type="molecule type" value="Genomic_DNA"/>
</dbReference>
<organism evidence="1 2">
    <name type="scientific">Miniphocaeibacter halophilus</name>
    <dbReference type="NCBI Taxonomy" id="2931922"/>
    <lineage>
        <taxon>Bacteria</taxon>
        <taxon>Bacillati</taxon>
        <taxon>Bacillota</taxon>
        <taxon>Tissierellia</taxon>
        <taxon>Tissierellales</taxon>
        <taxon>Peptoniphilaceae</taxon>
        <taxon>Miniphocaeibacter</taxon>
    </lineage>
</organism>
<evidence type="ECO:0000313" key="1">
    <source>
        <dbReference type="EMBL" id="QQK07437.1"/>
    </source>
</evidence>
<sequence>MIYLDNAATTKVDDSAIEKMIDVMKNNFGNPSALYDFGHKAEKILNNARKFLADSLGVKEKEVYFTSSGTESNNIAILGNYSGNKNDEYITSEIEHSSVFNPYHEISERKVIILKVNSNGFINLDDLENAVNENTKLVSIMHVNNELGTIQDLEKIGEIIKRKNKNTIFHVDGIQGFGKIPIDINKCKIDLYTISGHKIHGPKGIGAIYIRENVKVKPILFGGGQERNISPGTENMPGIVALGEMSKIAYENIENNFKKVYNIKKYLMEKLLNIEDTIINSTLENSSPYILSVSFKDIRAEVLLHYLEMEEIYISTGSACGKNKKSRVIEAINLPKGYEDGTIRISFSKYTTIEEIDVFYNSLVKYIKEIRSVIRRN</sequence>
<name>A0AC61MPI7_9FIRM</name>
<keyword evidence="2" id="KW-1185">Reference proteome</keyword>
<reference evidence="1 2" key="1">
    <citation type="journal article" date="2022" name="Int. J. Syst. Evol. Microbiol.">
        <title>Miniphocaeibacter halophilus sp. nov., an ammonium-tolerant acetate-producing bacterium isolated from a biogas system.</title>
        <authorList>
            <person name="Schnurer A."/>
            <person name="Singh A."/>
            <person name="Bi S."/>
            <person name="Qiao W."/>
            <person name="Westerholm M."/>
        </authorList>
    </citation>
    <scope>NUCLEOTIDE SEQUENCE [LARGE SCALE GENOMIC DNA]</scope>
    <source>
        <strain evidence="1 2">AMB_01</strain>
    </source>
</reference>
<protein>
    <submittedName>
        <fullName evidence="1">Cysteine desulfurase</fullName>
    </submittedName>
</protein>
<dbReference type="Proteomes" id="UP000595814">
    <property type="component" value="Chromosome"/>
</dbReference>
<gene>
    <name evidence="1" type="ORF">JFY71_08970</name>
</gene>
<accession>A0AC61MPI7</accession>
<evidence type="ECO:0000313" key="2">
    <source>
        <dbReference type="Proteomes" id="UP000595814"/>
    </source>
</evidence>